<feature type="transmembrane region" description="Helical" evidence="5">
    <location>
        <begin position="190"/>
        <end position="211"/>
    </location>
</feature>
<evidence type="ECO:0000256" key="4">
    <source>
        <dbReference type="ARBA" id="ARBA00023136"/>
    </source>
</evidence>
<evidence type="ECO:0000256" key="2">
    <source>
        <dbReference type="ARBA" id="ARBA00022692"/>
    </source>
</evidence>
<reference evidence="7 8" key="1">
    <citation type="submission" date="2023-07" db="EMBL/GenBank/DDBJ databases">
        <authorList>
            <person name="Girao M."/>
            <person name="Carvalho M.F."/>
        </authorList>
    </citation>
    <scope>NUCLEOTIDE SEQUENCE [LARGE SCALE GENOMIC DNA]</scope>
    <source>
        <strain evidence="7 8">YIM65754</strain>
    </source>
</reference>
<evidence type="ECO:0000313" key="7">
    <source>
        <dbReference type="EMBL" id="MEE2056776.1"/>
    </source>
</evidence>
<proteinExistence type="predicted"/>
<dbReference type="InterPro" id="IPR002645">
    <property type="entry name" value="STAS_dom"/>
</dbReference>
<sequence>MPAKQAGPRRAHTLRDAVAGLGGAISSIPDGMACGLLAGVNPVYGLYASSSGAFFGGLATSTPLMVVTTTSAAALATGSALESVPAQNRDSALILLTILGGLLMWAAAALRVARYTRFISHSVMIGFLTGISATILISQIPTMIGVSTSGPSAFAKALDLVTELGHIDLASLVCGALALTVVGVLGRTRFVALGALGAIAIPSVIVFFPWFDDVAQVRETGDLPTGLPMPEIPELSLLTPELIAGAASVALIVLVQGVGVRESVPEPSRRPNAVSRDFSAQGLANVASGFFQGMPVGGSVSATSLNIALGARTRWAAVFRGVFVLVLVLVAGGLIGRVPMPALAALLIYAAVMSIRPREIVSVFRAGGIGRVTLLITALATLLLPVATAVGVGVALSLVLQLNRDSIDMRIVELEPTDDGGLRELDPPIVLHSDHVTVLDVYGSLLYAGAHNFANQLPSAADRVVVVLRLRGRVTVGVTFMKALVEYARRLDERGGHLYVSGVDPVLMSRYREKVGLPPCITVVEAESVLGRSTLHAFDEGTRWLAAQRDSPDEE</sequence>
<feature type="transmembrane region" description="Helical" evidence="5">
    <location>
        <begin position="164"/>
        <end position="185"/>
    </location>
</feature>
<keyword evidence="2 5" id="KW-0812">Transmembrane</keyword>
<feature type="transmembrane region" description="Helical" evidence="5">
    <location>
        <begin position="372"/>
        <end position="400"/>
    </location>
</feature>
<dbReference type="Pfam" id="PF00916">
    <property type="entry name" value="Sulfate_transp"/>
    <property type="match status" value="1"/>
</dbReference>
<dbReference type="PROSITE" id="PS50801">
    <property type="entry name" value="STAS"/>
    <property type="match status" value="1"/>
</dbReference>
<keyword evidence="4 5" id="KW-0472">Membrane</keyword>
<evidence type="ECO:0000256" key="3">
    <source>
        <dbReference type="ARBA" id="ARBA00022989"/>
    </source>
</evidence>
<feature type="domain" description="STAS" evidence="6">
    <location>
        <begin position="426"/>
        <end position="517"/>
    </location>
</feature>
<evidence type="ECO:0000259" key="6">
    <source>
        <dbReference type="PROSITE" id="PS50801"/>
    </source>
</evidence>
<dbReference type="InterPro" id="IPR036513">
    <property type="entry name" value="STAS_dom_sf"/>
</dbReference>
<dbReference type="SUPFAM" id="SSF52091">
    <property type="entry name" value="SpoIIaa-like"/>
    <property type="match status" value="1"/>
</dbReference>
<dbReference type="EMBL" id="JAUTXY010000002">
    <property type="protein sequence ID" value="MEE2056776.1"/>
    <property type="molecule type" value="Genomic_DNA"/>
</dbReference>
<protein>
    <submittedName>
        <fullName evidence="7">SulP family inorganic anion transporter</fullName>
    </submittedName>
</protein>
<dbReference type="Gene3D" id="3.30.750.24">
    <property type="entry name" value="STAS domain"/>
    <property type="match status" value="1"/>
</dbReference>
<accession>A0ABU7L5G4</accession>
<evidence type="ECO:0000256" key="5">
    <source>
        <dbReference type="SAM" id="Phobius"/>
    </source>
</evidence>
<evidence type="ECO:0000256" key="1">
    <source>
        <dbReference type="ARBA" id="ARBA00004141"/>
    </source>
</evidence>
<feature type="transmembrane region" description="Helical" evidence="5">
    <location>
        <begin position="322"/>
        <end position="352"/>
    </location>
</feature>
<comment type="subcellular location">
    <subcellularLocation>
        <location evidence="1">Membrane</location>
        <topology evidence="1">Multi-pass membrane protein</topology>
    </subcellularLocation>
</comment>
<keyword evidence="3 5" id="KW-1133">Transmembrane helix</keyword>
<evidence type="ECO:0000313" key="8">
    <source>
        <dbReference type="Proteomes" id="UP001336020"/>
    </source>
</evidence>
<dbReference type="PANTHER" id="PTHR11814">
    <property type="entry name" value="SULFATE TRANSPORTER"/>
    <property type="match status" value="1"/>
</dbReference>
<name>A0ABU7L5G4_9NOCA</name>
<keyword evidence="8" id="KW-1185">Reference proteome</keyword>
<organism evidence="7 8">
    <name type="scientific">Rhodococcus artemisiae</name>
    <dbReference type="NCBI Taxonomy" id="714159"/>
    <lineage>
        <taxon>Bacteria</taxon>
        <taxon>Bacillati</taxon>
        <taxon>Actinomycetota</taxon>
        <taxon>Actinomycetes</taxon>
        <taxon>Mycobacteriales</taxon>
        <taxon>Nocardiaceae</taxon>
        <taxon>Rhodococcus</taxon>
    </lineage>
</organism>
<comment type="caution">
    <text evidence="7">The sequence shown here is derived from an EMBL/GenBank/DDBJ whole genome shotgun (WGS) entry which is preliminary data.</text>
</comment>
<feature type="transmembrane region" description="Helical" evidence="5">
    <location>
        <begin position="125"/>
        <end position="144"/>
    </location>
</feature>
<dbReference type="InterPro" id="IPR001902">
    <property type="entry name" value="SLC26A/SulP_fam"/>
</dbReference>
<dbReference type="Proteomes" id="UP001336020">
    <property type="component" value="Unassembled WGS sequence"/>
</dbReference>
<gene>
    <name evidence="7" type="ORF">Q7514_04465</name>
</gene>
<dbReference type="RefSeq" id="WP_330132062.1">
    <property type="nucleotide sequence ID" value="NZ_JAUTXY010000002.1"/>
</dbReference>
<feature type="transmembrane region" description="Helical" evidence="5">
    <location>
        <begin position="242"/>
        <end position="260"/>
    </location>
</feature>
<dbReference type="InterPro" id="IPR011547">
    <property type="entry name" value="SLC26A/SulP_dom"/>
</dbReference>
<feature type="transmembrane region" description="Helical" evidence="5">
    <location>
        <begin position="92"/>
        <end position="113"/>
    </location>
</feature>